<feature type="binding site" evidence="1">
    <location>
        <begin position="77"/>
        <end position="79"/>
    </location>
    <ligand>
        <name>FAD</name>
        <dbReference type="ChEBI" id="CHEBI:57692"/>
        <note>ligand shared between neighboring subunits</note>
    </ligand>
</feature>
<dbReference type="Gene3D" id="3.30.1360.170">
    <property type="match status" value="1"/>
</dbReference>
<comment type="catalytic activity">
    <reaction evidence="1">
        <text>dUMP + (6R)-5,10-methylene-5,6,7,8-tetrahydrofolate + NADPH + H(+) = dTMP + (6S)-5,6,7,8-tetrahydrofolate + NADP(+)</text>
        <dbReference type="Rhea" id="RHEA:29043"/>
        <dbReference type="ChEBI" id="CHEBI:15378"/>
        <dbReference type="ChEBI" id="CHEBI:15636"/>
        <dbReference type="ChEBI" id="CHEBI:57453"/>
        <dbReference type="ChEBI" id="CHEBI:57783"/>
        <dbReference type="ChEBI" id="CHEBI:58349"/>
        <dbReference type="ChEBI" id="CHEBI:63528"/>
        <dbReference type="ChEBI" id="CHEBI:246422"/>
        <dbReference type="EC" id="2.1.1.148"/>
    </reaction>
</comment>
<accession>A0A1F7RK69</accession>
<feature type="binding site" evidence="1">
    <location>
        <begin position="74"/>
        <end position="77"/>
    </location>
    <ligand>
        <name>dUMP</name>
        <dbReference type="ChEBI" id="CHEBI:246422"/>
        <note>ligand shared between dimeric partners</note>
    </ligand>
</feature>
<feature type="binding site" description="in other chain" evidence="1">
    <location>
        <begin position="85"/>
        <end position="89"/>
    </location>
    <ligand>
        <name>dUMP</name>
        <dbReference type="ChEBI" id="CHEBI:246422"/>
        <note>ligand shared between dimeric partners</note>
    </ligand>
</feature>
<dbReference type="UniPathway" id="UPA00575"/>
<gene>
    <name evidence="1" type="primary">thyX</name>
    <name evidence="2" type="ORF">A2042_05600</name>
</gene>
<feature type="binding site" description="in other chain" evidence="1">
    <location>
        <position position="139"/>
    </location>
    <ligand>
        <name>dUMP</name>
        <dbReference type="ChEBI" id="CHEBI:246422"/>
        <note>ligand shared between dimeric partners</note>
    </ligand>
</feature>
<feature type="active site" description="Involved in ionization of N3 of dUMP, leading to its activation" evidence="1">
    <location>
        <position position="166"/>
    </location>
</feature>
<dbReference type="SUPFAM" id="SSF69796">
    <property type="entry name" value="Thymidylate synthase-complementing protein Thy1"/>
    <property type="match status" value="1"/>
</dbReference>
<feature type="binding site" evidence="1">
    <location>
        <begin position="155"/>
        <end position="157"/>
    </location>
    <ligand>
        <name>FAD</name>
        <dbReference type="ChEBI" id="CHEBI:57692"/>
        <note>ligand shared between neighboring subunits</note>
    </ligand>
</feature>
<evidence type="ECO:0000313" key="2">
    <source>
        <dbReference type="EMBL" id="OGL41364.1"/>
    </source>
</evidence>
<dbReference type="Pfam" id="PF02511">
    <property type="entry name" value="Thy1"/>
    <property type="match status" value="1"/>
</dbReference>
<dbReference type="InterPro" id="IPR003669">
    <property type="entry name" value="Thymidylate_synthase_ThyX"/>
</dbReference>
<feature type="binding site" evidence="1">
    <location>
        <position position="53"/>
    </location>
    <ligand>
        <name>FAD</name>
        <dbReference type="ChEBI" id="CHEBI:57692"/>
        <note>ligand shared between neighboring subunits</note>
    </ligand>
</feature>
<feature type="binding site" evidence="1">
    <location>
        <position position="85"/>
    </location>
    <ligand>
        <name>FAD</name>
        <dbReference type="ChEBI" id="CHEBI:57692"/>
        <note>ligand shared between neighboring subunits</note>
    </ligand>
</feature>
<keyword evidence="1" id="KW-0274">FAD</keyword>
<dbReference type="GO" id="GO:0070402">
    <property type="term" value="F:NADPH binding"/>
    <property type="evidence" value="ECO:0007669"/>
    <property type="project" value="TreeGrafter"/>
</dbReference>
<comment type="caution">
    <text evidence="2">The sequence shown here is derived from an EMBL/GenBank/DDBJ whole genome shotgun (WGS) entry which is preliminary data.</text>
</comment>
<comment type="caution">
    <text evidence="1">Lacks conserved residue(s) required for the propagation of feature annotation.</text>
</comment>
<keyword evidence="1" id="KW-0808">Transferase</keyword>
<dbReference type="GO" id="GO:0050660">
    <property type="term" value="F:flavin adenine dinucleotide binding"/>
    <property type="evidence" value="ECO:0007669"/>
    <property type="project" value="UniProtKB-UniRule"/>
</dbReference>
<organism evidence="2 3">
    <name type="scientific">Candidatus Schekmanbacteria bacterium GWA2_38_11</name>
    <dbReference type="NCBI Taxonomy" id="1817876"/>
    <lineage>
        <taxon>Bacteria</taxon>
        <taxon>Candidatus Schekmaniibacteriota</taxon>
    </lineage>
</organism>
<dbReference type="CDD" id="cd20175">
    <property type="entry name" value="ThyX"/>
    <property type="match status" value="1"/>
</dbReference>
<keyword evidence="1" id="KW-0545">Nucleotide biosynthesis</keyword>
<dbReference type="GO" id="GO:0004799">
    <property type="term" value="F:thymidylate synthase activity"/>
    <property type="evidence" value="ECO:0007669"/>
    <property type="project" value="TreeGrafter"/>
</dbReference>
<dbReference type="GO" id="GO:0006231">
    <property type="term" value="P:dTMP biosynthetic process"/>
    <property type="evidence" value="ECO:0007669"/>
    <property type="project" value="UniProtKB-UniRule"/>
</dbReference>
<dbReference type="HAMAP" id="MF_01408">
    <property type="entry name" value="ThyX"/>
    <property type="match status" value="1"/>
</dbReference>
<keyword evidence="1" id="KW-0521">NADP</keyword>
<evidence type="ECO:0000313" key="3">
    <source>
        <dbReference type="Proteomes" id="UP000178526"/>
    </source>
</evidence>
<comment type="subunit">
    <text evidence="1">Homotetramer.</text>
</comment>
<sequence>MKKNFQVDLLAITPDSEKLIEEAGRTCYLSFGKITKDSEKKFIKMLIKSGHHSVLEHAYATFRIKGGSRAFTHQLVRHRLCAFSQQSQRYVSEKEFSFITPPSIQKKPEALKLFNETMETLKKSYQKLQELGIKNEDARFVLPNAVKSEIVISANLREWRYILQLRCAPDAQWEIRGICNKILKILKKKAPTVFEDLDMAPDPI</sequence>
<comment type="pathway">
    <text evidence="1">Pyrimidine metabolism; dTTP biosynthesis.</text>
</comment>
<protein>
    <recommendedName>
        <fullName evidence="1">Flavin-dependent thymidylate synthase</fullName>
        <shortName evidence="1">FDTS</shortName>
        <ecNumber evidence="1">2.1.1.148</ecNumber>
    </recommendedName>
    <alternativeName>
        <fullName evidence="1">FAD-dependent thymidylate synthase</fullName>
    </alternativeName>
    <alternativeName>
        <fullName evidence="1">Thymidylate synthase ThyX</fullName>
        <shortName evidence="1">TS</shortName>
        <shortName evidence="1">TSase</shortName>
    </alternativeName>
</protein>
<reference evidence="2 3" key="1">
    <citation type="journal article" date="2016" name="Nat. Commun.">
        <title>Thousands of microbial genomes shed light on interconnected biogeochemical processes in an aquifer system.</title>
        <authorList>
            <person name="Anantharaman K."/>
            <person name="Brown C.T."/>
            <person name="Hug L.A."/>
            <person name="Sharon I."/>
            <person name="Castelle C.J."/>
            <person name="Probst A.J."/>
            <person name="Thomas B.C."/>
            <person name="Singh A."/>
            <person name="Wilkins M.J."/>
            <person name="Karaoz U."/>
            <person name="Brodie E.L."/>
            <person name="Williams K.H."/>
            <person name="Hubbard S.S."/>
            <person name="Banfield J.F."/>
        </authorList>
    </citation>
    <scope>NUCLEOTIDE SEQUENCE [LARGE SCALE GENOMIC DNA]</scope>
</reference>
<comment type="cofactor">
    <cofactor evidence="1">
        <name>FAD</name>
        <dbReference type="ChEBI" id="CHEBI:57692"/>
    </cofactor>
    <text evidence="1">Binds 4 FAD per tetramer. Each FAD binding site is formed by three monomers.</text>
</comment>
<keyword evidence="1" id="KW-0285">Flavoprotein</keyword>
<feature type="binding site" evidence="1">
    <location>
        <position position="166"/>
    </location>
    <ligand>
        <name>dUMP</name>
        <dbReference type="ChEBI" id="CHEBI:246422"/>
        <note>ligand shared between dimeric partners</note>
    </ligand>
</feature>
<keyword evidence="1" id="KW-0489">Methyltransferase</keyword>
<dbReference type="PROSITE" id="PS51331">
    <property type="entry name" value="THYX"/>
    <property type="match status" value="1"/>
</dbReference>
<evidence type="ECO:0000256" key="1">
    <source>
        <dbReference type="HAMAP-Rule" id="MF_01408"/>
    </source>
</evidence>
<dbReference type="InterPro" id="IPR036098">
    <property type="entry name" value="Thymidylate_synthase_ThyX_sf"/>
</dbReference>
<dbReference type="EC" id="2.1.1.148" evidence="1"/>
<name>A0A1F7RK69_9BACT</name>
<dbReference type="GO" id="GO:0032259">
    <property type="term" value="P:methylation"/>
    <property type="evidence" value="ECO:0007669"/>
    <property type="project" value="UniProtKB-KW"/>
</dbReference>
<dbReference type="PANTHER" id="PTHR34934">
    <property type="entry name" value="FLAVIN-DEPENDENT THYMIDYLATE SYNTHASE"/>
    <property type="match status" value="1"/>
</dbReference>
<dbReference type="EMBL" id="MGDB01000072">
    <property type="protein sequence ID" value="OGL41364.1"/>
    <property type="molecule type" value="Genomic_DNA"/>
</dbReference>
<dbReference type="Proteomes" id="UP000178526">
    <property type="component" value="Unassembled WGS sequence"/>
</dbReference>
<dbReference type="GO" id="GO:0006235">
    <property type="term" value="P:dTTP biosynthetic process"/>
    <property type="evidence" value="ECO:0007669"/>
    <property type="project" value="UniProtKB-UniRule"/>
</dbReference>
<dbReference type="AlphaFoldDB" id="A0A1F7RK69"/>
<dbReference type="NCBIfam" id="TIGR02170">
    <property type="entry name" value="thyX"/>
    <property type="match status" value="1"/>
</dbReference>
<dbReference type="PANTHER" id="PTHR34934:SF1">
    <property type="entry name" value="FLAVIN-DEPENDENT THYMIDYLATE SYNTHASE"/>
    <property type="match status" value="1"/>
</dbReference>
<comment type="function">
    <text evidence="1">Catalyzes the reductive methylation of 2'-deoxyuridine-5'-monophosphate (dUMP) to 2'-deoxythymidine-5'-monophosphate (dTMP) while utilizing 5,10-methylenetetrahydrofolate (mTHF) as the methyl donor, and NADPH and FADH(2) as the reductant.</text>
</comment>
<comment type="similarity">
    <text evidence="1">Belongs to the thymidylate synthase ThyX family.</text>
</comment>
<proteinExistence type="inferred from homology"/>
<dbReference type="GO" id="GO:0050797">
    <property type="term" value="F:thymidylate synthase (FAD) activity"/>
    <property type="evidence" value="ECO:0007669"/>
    <property type="project" value="UniProtKB-UniRule"/>
</dbReference>